<dbReference type="EMBL" id="ASHM01024486">
    <property type="protein sequence ID" value="PNX72318.1"/>
    <property type="molecule type" value="Genomic_DNA"/>
</dbReference>
<protein>
    <submittedName>
        <fullName evidence="2">Uncharacterized protein</fullName>
    </submittedName>
</protein>
<comment type="caution">
    <text evidence="2">The sequence shown here is derived from an EMBL/GenBank/DDBJ whole genome shotgun (WGS) entry which is preliminary data.</text>
</comment>
<evidence type="ECO:0000313" key="2">
    <source>
        <dbReference type="EMBL" id="PNX72318.1"/>
    </source>
</evidence>
<name>A0A2K3L1C2_TRIPR</name>
<proteinExistence type="predicted"/>
<gene>
    <name evidence="2" type="ORF">L195_g028208</name>
</gene>
<reference evidence="2 3" key="2">
    <citation type="journal article" date="2017" name="Front. Plant Sci.">
        <title>Gene Classification and Mining of Molecular Markers Useful in Red Clover (Trifolium pratense) Breeding.</title>
        <authorList>
            <person name="Istvanek J."/>
            <person name="Dluhosova J."/>
            <person name="Dluhos P."/>
            <person name="Patkova L."/>
            <person name="Nedelnik J."/>
            <person name="Repkova J."/>
        </authorList>
    </citation>
    <scope>NUCLEOTIDE SEQUENCE [LARGE SCALE GENOMIC DNA]</scope>
    <source>
        <strain evidence="3">cv. Tatra</strain>
        <tissue evidence="2">Young leaves</tissue>
    </source>
</reference>
<dbReference type="Proteomes" id="UP000236291">
    <property type="component" value="Unassembled WGS sequence"/>
</dbReference>
<organism evidence="2 3">
    <name type="scientific">Trifolium pratense</name>
    <name type="common">Red clover</name>
    <dbReference type="NCBI Taxonomy" id="57577"/>
    <lineage>
        <taxon>Eukaryota</taxon>
        <taxon>Viridiplantae</taxon>
        <taxon>Streptophyta</taxon>
        <taxon>Embryophyta</taxon>
        <taxon>Tracheophyta</taxon>
        <taxon>Spermatophyta</taxon>
        <taxon>Magnoliopsida</taxon>
        <taxon>eudicotyledons</taxon>
        <taxon>Gunneridae</taxon>
        <taxon>Pentapetalae</taxon>
        <taxon>rosids</taxon>
        <taxon>fabids</taxon>
        <taxon>Fabales</taxon>
        <taxon>Fabaceae</taxon>
        <taxon>Papilionoideae</taxon>
        <taxon>50 kb inversion clade</taxon>
        <taxon>NPAAA clade</taxon>
        <taxon>Hologalegina</taxon>
        <taxon>IRL clade</taxon>
        <taxon>Trifolieae</taxon>
        <taxon>Trifolium</taxon>
    </lineage>
</organism>
<dbReference type="AlphaFoldDB" id="A0A2K3L1C2"/>
<reference evidence="2 3" key="1">
    <citation type="journal article" date="2014" name="Am. J. Bot.">
        <title>Genome assembly and annotation for red clover (Trifolium pratense; Fabaceae).</title>
        <authorList>
            <person name="Istvanek J."/>
            <person name="Jaros M."/>
            <person name="Krenek A."/>
            <person name="Repkova J."/>
        </authorList>
    </citation>
    <scope>NUCLEOTIDE SEQUENCE [LARGE SCALE GENOMIC DNA]</scope>
    <source>
        <strain evidence="3">cv. Tatra</strain>
        <tissue evidence="2">Young leaves</tissue>
    </source>
</reference>
<feature type="compositionally biased region" description="Basic residues" evidence="1">
    <location>
        <begin position="25"/>
        <end position="40"/>
    </location>
</feature>
<sequence length="55" mass="6032">MKKEVRLLGTAGGDPKSSSSSSIKWARHSQSHTHAYRKGKERVACIATQRNAKPP</sequence>
<feature type="region of interest" description="Disordered" evidence="1">
    <location>
        <begin position="1"/>
        <end position="42"/>
    </location>
</feature>
<evidence type="ECO:0000313" key="3">
    <source>
        <dbReference type="Proteomes" id="UP000236291"/>
    </source>
</evidence>
<accession>A0A2K3L1C2</accession>
<evidence type="ECO:0000256" key="1">
    <source>
        <dbReference type="SAM" id="MobiDB-lite"/>
    </source>
</evidence>